<keyword evidence="4" id="KW-0732">Signal</keyword>
<protein>
    <submittedName>
        <fullName evidence="6">Type 1 glutamine amidotransferase domain-containing protein</fullName>
    </submittedName>
</protein>
<keyword evidence="1" id="KW-0346">Stress response</keyword>
<dbReference type="EMBL" id="JAPUBN010000017">
    <property type="protein sequence ID" value="MCZ2722214.1"/>
    <property type="molecule type" value="Genomic_DNA"/>
</dbReference>
<gene>
    <name evidence="6" type="ORF">O1D97_11335</name>
</gene>
<comment type="similarity">
    <text evidence="3">Belongs to the peptidase C56 family. HSP31-like subfamily.</text>
</comment>
<dbReference type="PANTHER" id="PTHR48094:SF11">
    <property type="entry name" value="GLUTATHIONE-INDEPENDENT GLYOXALASE HSP31-RELATED"/>
    <property type="match status" value="1"/>
</dbReference>
<feature type="domain" description="DJ-1/PfpI" evidence="5">
    <location>
        <begin position="53"/>
        <end position="237"/>
    </location>
</feature>
<feature type="signal peptide" evidence="4">
    <location>
        <begin position="1"/>
        <end position="26"/>
    </location>
</feature>
<dbReference type="Gene3D" id="3.40.50.880">
    <property type="match status" value="1"/>
</dbReference>
<name>A0ABT4JUZ8_9GAMM</name>
<evidence type="ECO:0000256" key="1">
    <source>
        <dbReference type="ARBA" id="ARBA00023016"/>
    </source>
</evidence>
<accession>A0ABT4JUZ8</accession>
<dbReference type="Proteomes" id="UP001149719">
    <property type="component" value="Unassembled WGS sequence"/>
</dbReference>
<sequence length="247" mass="26643">MFKIITSLRKCVLVILFASISSFSAAAEKTILMLVTGASSMTNGKPTGLWLEEFAVPYKTFIDAGYSIKVVTSNGGVVPIDPRSNPKPEQAIAWKDASERLQDTKPLSTVNAEDFAAIFIPGGHGVMFDLANDPAAAKLIQEFDTQGKFIAAVCHGPAALVNVVRKDGSLLVSGRKMTSFTDAEERAVRLDKDMPFLLETRLRELGAKIETRDNFTIHAIRDGNLITGQNPPSSGATAELMIKALSE</sequence>
<dbReference type="InterPro" id="IPR050325">
    <property type="entry name" value="Prot/Nucl_acid_deglycase"/>
</dbReference>
<evidence type="ECO:0000313" key="6">
    <source>
        <dbReference type="EMBL" id="MCZ2722214.1"/>
    </source>
</evidence>
<dbReference type="PANTHER" id="PTHR48094">
    <property type="entry name" value="PROTEIN/NUCLEIC ACID DEGLYCASE DJ-1-RELATED"/>
    <property type="match status" value="1"/>
</dbReference>
<keyword evidence="7" id="KW-1185">Reference proteome</keyword>
<proteinExistence type="inferred from homology"/>
<comment type="caution">
    <text evidence="6">The sequence shown here is derived from an EMBL/GenBank/DDBJ whole genome shotgun (WGS) entry which is preliminary data.</text>
</comment>
<evidence type="ECO:0000256" key="3">
    <source>
        <dbReference type="ARBA" id="ARBA00038493"/>
    </source>
</evidence>
<keyword evidence="6" id="KW-0315">Glutamine amidotransferase</keyword>
<dbReference type="SUPFAM" id="SSF52317">
    <property type="entry name" value="Class I glutamine amidotransferase-like"/>
    <property type="match status" value="1"/>
</dbReference>
<organism evidence="6 7">
    <name type="scientific">Marinomonas phaeophyticola</name>
    <dbReference type="NCBI Taxonomy" id="3004091"/>
    <lineage>
        <taxon>Bacteria</taxon>
        <taxon>Pseudomonadati</taxon>
        <taxon>Pseudomonadota</taxon>
        <taxon>Gammaproteobacteria</taxon>
        <taxon>Oceanospirillales</taxon>
        <taxon>Oceanospirillaceae</taxon>
        <taxon>Marinomonas</taxon>
    </lineage>
</organism>
<dbReference type="InterPro" id="IPR029062">
    <property type="entry name" value="Class_I_gatase-like"/>
</dbReference>
<evidence type="ECO:0000313" key="7">
    <source>
        <dbReference type="Proteomes" id="UP001149719"/>
    </source>
</evidence>
<dbReference type="RefSeq" id="WP_269125670.1">
    <property type="nucleotide sequence ID" value="NZ_JAPUBN010000017.1"/>
</dbReference>
<evidence type="ECO:0000256" key="2">
    <source>
        <dbReference type="ARBA" id="ARBA00023239"/>
    </source>
</evidence>
<feature type="chain" id="PRO_5045171218" evidence="4">
    <location>
        <begin position="27"/>
        <end position="247"/>
    </location>
</feature>
<keyword evidence="2" id="KW-0456">Lyase</keyword>
<evidence type="ECO:0000259" key="5">
    <source>
        <dbReference type="Pfam" id="PF01965"/>
    </source>
</evidence>
<dbReference type="InterPro" id="IPR002818">
    <property type="entry name" value="DJ-1/PfpI"/>
</dbReference>
<evidence type="ECO:0000256" key="4">
    <source>
        <dbReference type="SAM" id="SignalP"/>
    </source>
</evidence>
<dbReference type="CDD" id="cd03141">
    <property type="entry name" value="GATase1_Hsp31_like"/>
    <property type="match status" value="1"/>
</dbReference>
<dbReference type="Pfam" id="PF01965">
    <property type="entry name" value="DJ-1_PfpI"/>
    <property type="match status" value="1"/>
</dbReference>
<reference evidence="6" key="1">
    <citation type="submission" date="2022-12" db="EMBL/GenBank/DDBJ databases">
        <title>Marinomonas 15G1-11 sp. nov, isolated from marine algae.</title>
        <authorList>
            <person name="Butt M."/>
            <person name="Choi D.G."/>
            <person name="Kim J.M."/>
            <person name="Lee J.K."/>
            <person name="Baek J.H."/>
            <person name="Jeon C.O."/>
        </authorList>
    </citation>
    <scope>NUCLEOTIDE SEQUENCE</scope>
    <source>
        <strain evidence="6">15G1-11</strain>
    </source>
</reference>